<comment type="caution">
    <text evidence="1">The sequence shown here is derived from an EMBL/GenBank/DDBJ whole genome shotgun (WGS) entry which is preliminary data.</text>
</comment>
<dbReference type="EMBL" id="JAEPRD010000014">
    <property type="protein sequence ID" value="KAG2209802.1"/>
    <property type="molecule type" value="Genomic_DNA"/>
</dbReference>
<organism evidence="1 2">
    <name type="scientific">Mucor saturninus</name>
    <dbReference type="NCBI Taxonomy" id="64648"/>
    <lineage>
        <taxon>Eukaryota</taxon>
        <taxon>Fungi</taxon>
        <taxon>Fungi incertae sedis</taxon>
        <taxon>Mucoromycota</taxon>
        <taxon>Mucoromycotina</taxon>
        <taxon>Mucoromycetes</taxon>
        <taxon>Mucorales</taxon>
        <taxon>Mucorineae</taxon>
        <taxon>Mucoraceae</taxon>
        <taxon>Mucor</taxon>
    </lineage>
</organism>
<dbReference type="AlphaFoldDB" id="A0A8H7RGG8"/>
<evidence type="ECO:0000313" key="1">
    <source>
        <dbReference type="EMBL" id="KAG2209802.1"/>
    </source>
</evidence>
<protein>
    <submittedName>
        <fullName evidence="1">Uncharacterized protein</fullName>
    </submittedName>
</protein>
<reference evidence="1" key="1">
    <citation type="submission" date="2020-12" db="EMBL/GenBank/DDBJ databases">
        <title>Metabolic potential, ecology and presence of endohyphal bacteria is reflected in genomic diversity of Mucoromycotina.</title>
        <authorList>
            <person name="Muszewska A."/>
            <person name="Okrasinska A."/>
            <person name="Steczkiewicz K."/>
            <person name="Drgas O."/>
            <person name="Orlowska M."/>
            <person name="Perlinska-Lenart U."/>
            <person name="Aleksandrzak-Piekarczyk T."/>
            <person name="Szatraj K."/>
            <person name="Zielenkiewicz U."/>
            <person name="Pilsyk S."/>
            <person name="Malc E."/>
            <person name="Mieczkowski P."/>
            <person name="Kruszewska J.S."/>
            <person name="Biernat P."/>
            <person name="Pawlowska J."/>
        </authorList>
    </citation>
    <scope>NUCLEOTIDE SEQUENCE</scope>
    <source>
        <strain evidence="1">WA0000017839</strain>
    </source>
</reference>
<proteinExistence type="predicted"/>
<dbReference type="Proteomes" id="UP000603453">
    <property type="component" value="Unassembled WGS sequence"/>
</dbReference>
<accession>A0A8H7RGG8</accession>
<gene>
    <name evidence="1" type="ORF">INT47_001950</name>
</gene>
<sequence>MIHIVRQCDRNITRLKSIETKLHASNQNMRFSQLDMMEIVSICVELNNCLNTLAERNANLRQGWILYSEKIDSMLTRFQESRCAYWLKYTLFGIAEGWVFLNTILDNTPLSILCGFLGVQLAMFCTSYEKFSVELIMSKLEERIAGTCLELSDYNNRIHSIKLYSERYQRSADSNVLRSFCSGARVNVQTVKMINETTEMQVKLQELMNESRRNAVNINRIIISEGVDNFLALSGILR</sequence>
<name>A0A8H7RGG8_9FUNG</name>
<evidence type="ECO:0000313" key="2">
    <source>
        <dbReference type="Proteomes" id="UP000603453"/>
    </source>
</evidence>
<keyword evidence="2" id="KW-1185">Reference proteome</keyword>